<evidence type="ECO:0000256" key="1">
    <source>
        <dbReference type="SAM" id="MobiDB-lite"/>
    </source>
</evidence>
<feature type="compositionally biased region" description="Basic and acidic residues" evidence="1">
    <location>
        <begin position="1"/>
        <end position="10"/>
    </location>
</feature>
<feature type="region of interest" description="Disordered" evidence="1">
    <location>
        <begin position="1"/>
        <end position="22"/>
    </location>
</feature>
<protein>
    <submittedName>
        <fullName evidence="2">Uncharacterized protein</fullName>
    </submittedName>
</protein>
<comment type="caution">
    <text evidence="2">The sequence shown here is derived from an EMBL/GenBank/DDBJ whole genome shotgun (WGS) entry which is preliminary data.</text>
</comment>
<dbReference type="EMBL" id="BAAASZ010000027">
    <property type="protein sequence ID" value="GAA2451690.1"/>
    <property type="molecule type" value="Genomic_DNA"/>
</dbReference>
<gene>
    <name evidence="2" type="ORF">GCM10010405_39280</name>
</gene>
<name>A0ABN3KAN7_9ACTN</name>
<reference evidence="2 3" key="1">
    <citation type="journal article" date="2019" name="Int. J. Syst. Evol. Microbiol.">
        <title>The Global Catalogue of Microorganisms (GCM) 10K type strain sequencing project: providing services to taxonomists for standard genome sequencing and annotation.</title>
        <authorList>
            <consortium name="The Broad Institute Genomics Platform"/>
            <consortium name="The Broad Institute Genome Sequencing Center for Infectious Disease"/>
            <person name="Wu L."/>
            <person name="Ma J."/>
        </authorList>
    </citation>
    <scope>NUCLEOTIDE SEQUENCE [LARGE SCALE GENOMIC DNA]</scope>
    <source>
        <strain evidence="2 3">JCM 6305</strain>
    </source>
</reference>
<proteinExistence type="predicted"/>
<accession>A0ABN3KAN7</accession>
<dbReference type="Proteomes" id="UP001501638">
    <property type="component" value="Unassembled WGS sequence"/>
</dbReference>
<evidence type="ECO:0000313" key="2">
    <source>
        <dbReference type="EMBL" id="GAA2451690.1"/>
    </source>
</evidence>
<evidence type="ECO:0000313" key="3">
    <source>
        <dbReference type="Proteomes" id="UP001501638"/>
    </source>
</evidence>
<sequence>MLGDGHHEGLEGLPGVPVARQGAQHRQADLLREVVHEVAGVSREPRQPRPAVAQGERVDAGEEIVSGLFVPLDRALDEGTDLSLAVGRGRRLVVAHRSMVHPSRAIRRTASVVVR</sequence>
<keyword evidence="3" id="KW-1185">Reference proteome</keyword>
<organism evidence="2 3">
    <name type="scientific">Streptomyces macrosporus</name>
    <dbReference type="NCBI Taxonomy" id="44032"/>
    <lineage>
        <taxon>Bacteria</taxon>
        <taxon>Bacillati</taxon>
        <taxon>Actinomycetota</taxon>
        <taxon>Actinomycetes</taxon>
        <taxon>Kitasatosporales</taxon>
        <taxon>Streptomycetaceae</taxon>
        <taxon>Streptomyces</taxon>
    </lineage>
</organism>